<feature type="region of interest" description="Disordered" evidence="1">
    <location>
        <begin position="15"/>
        <end position="67"/>
    </location>
</feature>
<name>A0A6H0Y0N9_9PEZI</name>
<evidence type="ECO:0000256" key="1">
    <source>
        <dbReference type="SAM" id="MobiDB-lite"/>
    </source>
</evidence>
<protein>
    <submittedName>
        <fullName evidence="2">Uncharacterized protein</fullName>
    </submittedName>
</protein>
<dbReference type="OrthoDB" id="5138418at2759"/>
<evidence type="ECO:0000313" key="2">
    <source>
        <dbReference type="EMBL" id="QIX00496.1"/>
    </source>
</evidence>
<feature type="compositionally biased region" description="Polar residues" evidence="1">
    <location>
        <begin position="49"/>
        <end position="59"/>
    </location>
</feature>
<accession>A0A6H0Y0N9</accession>
<reference evidence="2 3" key="1">
    <citation type="journal article" date="2016" name="Sci. Rep.">
        <title>Peltaster fructicola genome reveals evolution from an invasive phytopathogen to an ectophytic parasite.</title>
        <authorList>
            <person name="Xu C."/>
            <person name="Chen H."/>
            <person name="Gleason M.L."/>
            <person name="Xu J.R."/>
            <person name="Liu H."/>
            <person name="Zhang R."/>
            <person name="Sun G."/>
        </authorList>
    </citation>
    <scope>NUCLEOTIDE SEQUENCE [LARGE SCALE GENOMIC DNA]</scope>
    <source>
        <strain evidence="2 3">LNHT1506</strain>
    </source>
</reference>
<gene>
    <name evidence="2" type="ORF">AMS68_006013</name>
</gene>
<organism evidence="2 3">
    <name type="scientific">Peltaster fructicola</name>
    <dbReference type="NCBI Taxonomy" id="286661"/>
    <lineage>
        <taxon>Eukaryota</taxon>
        <taxon>Fungi</taxon>
        <taxon>Dikarya</taxon>
        <taxon>Ascomycota</taxon>
        <taxon>Pezizomycotina</taxon>
        <taxon>Dothideomycetes</taxon>
        <taxon>Dothideomycetes incertae sedis</taxon>
        <taxon>Peltaster</taxon>
    </lineage>
</organism>
<dbReference type="EMBL" id="CP051142">
    <property type="protein sequence ID" value="QIX00496.1"/>
    <property type="molecule type" value="Genomic_DNA"/>
</dbReference>
<proteinExistence type="predicted"/>
<sequence length="388" mass="42937">MAVSPMARPQLVSGGKYANIFQPPAPSPVTSTPPQNDYFSSNSRKRQRAGSSMGKSTCGNHDWRTRSPSEDITFSTESLHVNDRYKLKGGFDTPGLLATELDTPADLDINARRMTRDPEPTMRISDPSFAGPLARERNGFARKPVARNGAEISPSWTRYALTLPFSLAGKVFSFGTTVLKGFYAGGGQGFELDGRWHADQETPIPGSFYESAQQDYGFVGDFEQDNNTPTSRPPPNKRRLTDRDSWVMVGTPDLEATTPASPKRRPTLSGLSRRPANLRTTSRKALSRRQSYNTALGSPPILSVQISEPARISLPISPTRHSPRSAFQSPEAERFARRQAKQERVTDKAMNNMSRQLEELIRQGQAALGTKFTVEDNGFDDEGFVDEY</sequence>
<dbReference type="AlphaFoldDB" id="A0A6H0Y0N9"/>
<evidence type="ECO:0000313" key="3">
    <source>
        <dbReference type="Proteomes" id="UP000503462"/>
    </source>
</evidence>
<dbReference type="Proteomes" id="UP000503462">
    <property type="component" value="Chromosome 4"/>
</dbReference>
<keyword evidence="3" id="KW-1185">Reference proteome</keyword>
<feature type="region of interest" description="Disordered" evidence="1">
    <location>
        <begin position="219"/>
        <end position="294"/>
    </location>
</feature>